<evidence type="ECO:0000313" key="3">
    <source>
        <dbReference type="Proteomes" id="UP000800092"/>
    </source>
</evidence>
<dbReference type="OrthoDB" id="5422293at2759"/>
<feature type="non-terminal residue" evidence="2">
    <location>
        <position position="1"/>
    </location>
</feature>
<gene>
    <name evidence="2" type="ORF">EV356DRAFT_437719</name>
</gene>
<keyword evidence="1" id="KW-1133">Transmembrane helix</keyword>
<sequence length="159" mass="18549">RKSWRGPYTDGNAPLPLLYRMYESFVADDELGLREDIRYFWGKEEWAVADIPDPHDPDPERYAILAAITGMLVLAFNYKIGLGFPRDGPAMIRGHAHILQLQAQPKKWERQPRWAKRVKPLKNRLLLPTAKGHLPKDDEQACEPLLEKNIFAWEPRIYF</sequence>
<evidence type="ECO:0000256" key="1">
    <source>
        <dbReference type="SAM" id="Phobius"/>
    </source>
</evidence>
<dbReference type="Proteomes" id="UP000800092">
    <property type="component" value="Unassembled WGS sequence"/>
</dbReference>
<reference evidence="2" key="1">
    <citation type="journal article" date="2020" name="Stud. Mycol.">
        <title>101 Dothideomycetes genomes: a test case for predicting lifestyles and emergence of pathogens.</title>
        <authorList>
            <person name="Haridas S."/>
            <person name="Albert R."/>
            <person name="Binder M."/>
            <person name="Bloem J."/>
            <person name="Labutti K."/>
            <person name="Salamov A."/>
            <person name="Andreopoulos B."/>
            <person name="Baker S."/>
            <person name="Barry K."/>
            <person name="Bills G."/>
            <person name="Bluhm B."/>
            <person name="Cannon C."/>
            <person name="Castanera R."/>
            <person name="Culley D."/>
            <person name="Daum C."/>
            <person name="Ezra D."/>
            <person name="Gonzalez J."/>
            <person name="Henrissat B."/>
            <person name="Kuo A."/>
            <person name="Liang C."/>
            <person name="Lipzen A."/>
            <person name="Lutzoni F."/>
            <person name="Magnuson J."/>
            <person name="Mondo S."/>
            <person name="Nolan M."/>
            <person name="Ohm R."/>
            <person name="Pangilinan J."/>
            <person name="Park H.-J."/>
            <person name="Ramirez L."/>
            <person name="Alfaro M."/>
            <person name="Sun H."/>
            <person name="Tritt A."/>
            <person name="Yoshinaga Y."/>
            <person name="Zwiers L.-H."/>
            <person name="Turgeon B."/>
            <person name="Goodwin S."/>
            <person name="Spatafora J."/>
            <person name="Crous P."/>
            <person name="Grigoriev I."/>
        </authorList>
    </citation>
    <scope>NUCLEOTIDE SEQUENCE</scope>
    <source>
        <strain evidence="2">Tuck. ex Michener</strain>
    </source>
</reference>
<accession>A0A6A6H1M8</accession>
<keyword evidence="3" id="KW-1185">Reference proteome</keyword>
<dbReference type="AlphaFoldDB" id="A0A6A6H1M8"/>
<protein>
    <submittedName>
        <fullName evidence="2">Uncharacterized protein</fullName>
    </submittedName>
</protein>
<feature type="non-terminal residue" evidence="2">
    <location>
        <position position="159"/>
    </location>
</feature>
<name>A0A6A6H1M8_VIRVR</name>
<dbReference type="EMBL" id="ML991822">
    <property type="protein sequence ID" value="KAF2231781.1"/>
    <property type="molecule type" value="Genomic_DNA"/>
</dbReference>
<feature type="transmembrane region" description="Helical" evidence="1">
    <location>
        <begin position="62"/>
        <end position="84"/>
    </location>
</feature>
<organism evidence="2 3">
    <name type="scientific">Viridothelium virens</name>
    <name type="common">Speckled blister lichen</name>
    <name type="synonym">Trypethelium virens</name>
    <dbReference type="NCBI Taxonomy" id="1048519"/>
    <lineage>
        <taxon>Eukaryota</taxon>
        <taxon>Fungi</taxon>
        <taxon>Dikarya</taxon>
        <taxon>Ascomycota</taxon>
        <taxon>Pezizomycotina</taxon>
        <taxon>Dothideomycetes</taxon>
        <taxon>Dothideomycetes incertae sedis</taxon>
        <taxon>Trypetheliales</taxon>
        <taxon>Trypetheliaceae</taxon>
        <taxon>Viridothelium</taxon>
    </lineage>
</organism>
<keyword evidence="1" id="KW-0812">Transmembrane</keyword>
<keyword evidence="1" id="KW-0472">Membrane</keyword>
<evidence type="ECO:0000313" key="2">
    <source>
        <dbReference type="EMBL" id="KAF2231781.1"/>
    </source>
</evidence>
<proteinExistence type="predicted"/>